<comment type="caution">
    <text evidence="1">The sequence shown here is derived from an EMBL/GenBank/DDBJ whole genome shotgun (WGS) entry which is preliminary data.</text>
</comment>
<sequence>MESEHLGFRVGDAETVLHDPCPHATGGTEFRHFLEEIVVGVEKEGKTLSEYVGIETFPGGGFHVGDAVGEGEGHFLDSGASGLADVISGNGDGVPLRHVLAAELENIRDKPHGRLRGEDVGSPGDVFLEDVVLDGSRKDIHGHALFLPHADVHGEENARGSVDRHGGGDLVQGDLVEKDFHVLKTVNGHSHFSAFTLGHGVVGIVAYLGGKVEGHGKAGRSLGEEIAVSLVGLFGGGESRILAHGPEPAPVHGRLDASRKGVLAGEPDIPHVIHGVDVVRTVEPPKGESSPRRKAFLSLFVLLKRFCNACLELRSGIFVLRIHACIPSSKICSVNS</sequence>
<gene>
    <name evidence="1" type="ORF">SDC9_38619</name>
</gene>
<proteinExistence type="predicted"/>
<evidence type="ECO:0000313" key="1">
    <source>
        <dbReference type="EMBL" id="MPL92518.1"/>
    </source>
</evidence>
<dbReference type="EMBL" id="VSSQ01000361">
    <property type="protein sequence ID" value="MPL92518.1"/>
    <property type="molecule type" value="Genomic_DNA"/>
</dbReference>
<name>A0A644VME9_9ZZZZ</name>
<dbReference type="AlphaFoldDB" id="A0A644VME9"/>
<reference evidence="1" key="1">
    <citation type="submission" date="2019-08" db="EMBL/GenBank/DDBJ databases">
        <authorList>
            <person name="Kucharzyk K."/>
            <person name="Murdoch R.W."/>
            <person name="Higgins S."/>
            <person name="Loffler F."/>
        </authorList>
    </citation>
    <scope>NUCLEOTIDE SEQUENCE</scope>
</reference>
<accession>A0A644VME9</accession>
<organism evidence="1">
    <name type="scientific">bioreactor metagenome</name>
    <dbReference type="NCBI Taxonomy" id="1076179"/>
    <lineage>
        <taxon>unclassified sequences</taxon>
        <taxon>metagenomes</taxon>
        <taxon>ecological metagenomes</taxon>
    </lineage>
</organism>
<protein>
    <submittedName>
        <fullName evidence="1">Uncharacterized protein</fullName>
    </submittedName>
</protein>